<evidence type="ECO:0000256" key="5">
    <source>
        <dbReference type="ARBA" id="ARBA00004971"/>
    </source>
</evidence>
<keyword evidence="10" id="KW-0349">Heme</keyword>
<evidence type="ECO:0000259" key="19">
    <source>
        <dbReference type="PROSITE" id="PS50255"/>
    </source>
</evidence>
<dbReference type="PRINTS" id="PR00363">
    <property type="entry name" value="CYTOCHROMEB5"/>
</dbReference>
<dbReference type="InterPro" id="IPR001199">
    <property type="entry name" value="Cyt_B5-like_heme/steroid-bd"/>
</dbReference>
<name>A0A4X2M9K5_VOMUR</name>
<evidence type="ECO:0000256" key="13">
    <source>
        <dbReference type="ARBA" id="ARBA00023002"/>
    </source>
</evidence>
<dbReference type="OrthoDB" id="10051395at2759"/>
<dbReference type="InterPro" id="IPR036374">
    <property type="entry name" value="OxRdtase_Mopterin-bd_sf"/>
</dbReference>
<evidence type="ECO:0000256" key="3">
    <source>
        <dbReference type="ARBA" id="ARBA00004569"/>
    </source>
</evidence>
<dbReference type="GO" id="GO:0030151">
    <property type="term" value="F:molybdenum ion binding"/>
    <property type="evidence" value="ECO:0007669"/>
    <property type="project" value="InterPro"/>
</dbReference>
<evidence type="ECO:0000256" key="18">
    <source>
        <dbReference type="ARBA" id="ARBA00068461"/>
    </source>
</evidence>
<dbReference type="CTD" id="6821"/>
<dbReference type="Pfam" id="PF00174">
    <property type="entry name" value="Oxidored_molyb"/>
    <property type="match status" value="1"/>
</dbReference>
<dbReference type="InterPro" id="IPR000572">
    <property type="entry name" value="OxRdtase_Mopterin-bd_dom"/>
</dbReference>
<reference evidence="20" key="2">
    <citation type="submission" date="2025-08" db="UniProtKB">
        <authorList>
            <consortium name="Ensembl"/>
        </authorList>
    </citation>
    <scope>IDENTIFICATION</scope>
</reference>
<keyword evidence="11" id="KW-0479">Metal-binding</keyword>
<dbReference type="InterPro" id="IPR036400">
    <property type="entry name" value="Cyt_B5-like_heme/steroid_sf"/>
</dbReference>
<comment type="catalytic activity">
    <reaction evidence="17">
        <text>sulfite + O2 + H2O = sulfate + H2O2</text>
        <dbReference type="Rhea" id="RHEA:24600"/>
        <dbReference type="ChEBI" id="CHEBI:15377"/>
        <dbReference type="ChEBI" id="CHEBI:15379"/>
        <dbReference type="ChEBI" id="CHEBI:16189"/>
        <dbReference type="ChEBI" id="CHEBI:16240"/>
        <dbReference type="ChEBI" id="CHEBI:17359"/>
        <dbReference type="EC" id="1.8.3.1"/>
    </reaction>
    <physiologicalReaction direction="left-to-right" evidence="17">
        <dbReference type="Rhea" id="RHEA:24601"/>
    </physiologicalReaction>
</comment>
<evidence type="ECO:0000256" key="1">
    <source>
        <dbReference type="ARBA" id="ARBA00001924"/>
    </source>
</evidence>
<evidence type="ECO:0000313" key="21">
    <source>
        <dbReference type="Proteomes" id="UP000314987"/>
    </source>
</evidence>
<dbReference type="RefSeq" id="XP_027710893.1">
    <property type="nucleotide sequence ID" value="XM_027855092.1"/>
</dbReference>
<keyword evidence="14" id="KW-0408">Iron</keyword>
<keyword evidence="13" id="KW-0560">Oxidoreductase</keyword>
<evidence type="ECO:0000256" key="12">
    <source>
        <dbReference type="ARBA" id="ARBA00022946"/>
    </source>
</evidence>
<dbReference type="GO" id="GO:0005758">
    <property type="term" value="C:mitochondrial intermembrane space"/>
    <property type="evidence" value="ECO:0007669"/>
    <property type="project" value="UniProtKB-SubCell"/>
</dbReference>
<dbReference type="RefSeq" id="XP_027710892.1">
    <property type="nucleotide sequence ID" value="XM_027855091.1"/>
</dbReference>
<evidence type="ECO:0000256" key="15">
    <source>
        <dbReference type="ARBA" id="ARBA00023128"/>
    </source>
</evidence>
<evidence type="ECO:0000256" key="7">
    <source>
        <dbReference type="ARBA" id="ARBA00012505"/>
    </source>
</evidence>
<dbReference type="FunFam" id="2.60.40.650:FF:000003">
    <property type="entry name" value="Sulfite oxidase, mitochondrial"/>
    <property type="match status" value="1"/>
</dbReference>
<evidence type="ECO:0000313" key="20">
    <source>
        <dbReference type="Ensembl" id="ENSVURP00010031026.1"/>
    </source>
</evidence>
<dbReference type="SUPFAM" id="SSF81296">
    <property type="entry name" value="E set domains"/>
    <property type="match status" value="1"/>
</dbReference>
<evidence type="ECO:0000256" key="16">
    <source>
        <dbReference type="ARBA" id="ARBA00033734"/>
    </source>
</evidence>
<comment type="cofactor">
    <cofactor evidence="1">
        <name>Mo-molybdopterin</name>
        <dbReference type="ChEBI" id="CHEBI:71302"/>
    </cofactor>
</comment>
<keyword evidence="8" id="KW-0500">Molybdenum</keyword>
<dbReference type="PANTHER" id="PTHR19372:SF7">
    <property type="entry name" value="SULFITE OXIDASE, MITOCHONDRIAL"/>
    <property type="match status" value="1"/>
</dbReference>
<dbReference type="EC" id="1.8.3.1" evidence="7"/>
<dbReference type="SMART" id="SM01117">
    <property type="entry name" value="Cyt-b5"/>
    <property type="match status" value="1"/>
</dbReference>
<protein>
    <recommendedName>
        <fullName evidence="18">Sulfite oxidase, mitochondrial</fullName>
        <ecNumber evidence="7">1.8.3.1</ecNumber>
    </recommendedName>
</protein>
<dbReference type="InterPro" id="IPR008335">
    <property type="entry name" value="Mopterin_OxRdtase_euk"/>
</dbReference>
<keyword evidence="15" id="KW-0496">Mitochondrion</keyword>
<comment type="function">
    <text evidence="16">Catalyzes the oxidation of sulfite to sulfate, the terminal reaction in the oxidative degradation of sulfur-containing amino acids.</text>
</comment>
<dbReference type="PRINTS" id="PR00407">
    <property type="entry name" value="EUMOPTERIN"/>
</dbReference>
<dbReference type="InterPro" id="IPR014756">
    <property type="entry name" value="Ig_E-set"/>
</dbReference>
<comment type="pathway">
    <text evidence="4">Sulfur metabolism.</text>
</comment>
<reference evidence="21" key="1">
    <citation type="submission" date="2018-12" db="EMBL/GenBank/DDBJ databases">
        <authorList>
            <person name="Yazar S."/>
        </authorList>
    </citation>
    <scope>NUCLEOTIDE SEQUENCE [LARGE SCALE GENOMIC DNA]</scope>
</reference>
<accession>A0A4X2M9K5</accession>
<feature type="domain" description="Cytochrome b5 heme-binding" evidence="19">
    <location>
        <begin position="82"/>
        <end position="161"/>
    </location>
</feature>
<keyword evidence="9" id="KW-0597">Phosphoprotein</keyword>
<sequence length="545" mass="59753">MLLLQRIAVSGLRNSRFDRLIVPKLYPHVCFTSDPSHLQSPKPHFSNGSTSSGHWAVAGALLGVGAVLAYGNHREKAAKDSLPVYTKAEVRRHGSLETRVWVTLGHEVFDVTDFVAIHPGGPSKLLLAAGGPLEPFWALYAAHNQPHVRELLAEYKIGELSPDEERSSDQVCTDPYASDPPRHPALQINSQKPFNAEPPLELLGESYITPNPLFFTRNHLPVPTIDPATYHLQVEGPPGGQTLSLSLDDLRRFPKHQVTVTLQCAGNRRSEMAQVKSVKGLNWGAGAISTAQWGGARLRDVLIQAGHSPSGSETHVCFEGLDYDPTGTAYGASIPLARAMDPEGDVLLAYEMNGQPLPPDHGFPVRVVVPGVVGARHVKWLGKVSISPEESPSHWQRRDYKGFCPSVDWDKVDFDSAPAIQELPVQSAITEPREGQTIEPGELTVKGYAWSGGGRAIIRVDVSLDGGLTWQEAKLEGEAQAPRRAWAWRLWQLTAPVPTDWKELNIICKAVDDGYNVQPDTVTPIWNLRGVLTNAWHRVHVQVAP</sequence>
<dbReference type="SUPFAM" id="SSF55856">
    <property type="entry name" value="Cytochrome b5-like heme/steroid binding domain"/>
    <property type="match status" value="1"/>
</dbReference>
<dbReference type="GeneID" id="114038018"/>
<dbReference type="GO" id="GO:0008482">
    <property type="term" value="F:sulfite oxidase activity"/>
    <property type="evidence" value="ECO:0007669"/>
    <property type="project" value="UniProtKB-EC"/>
</dbReference>
<dbReference type="FunFam" id="3.90.420.10:FF:000002">
    <property type="entry name" value="sulfite oxidase, mitochondrial"/>
    <property type="match status" value="1"/>
</dbReference>
<organism evidence="20 21">
    <name type="scientific">Vombatus ursinus</name>
    <name type="common">Common wombat</name>
    <dbReference type="NCBI Taxonomy" id="29139"/>
    <lineage>
        <taxon>Eukaryota</taxon>
        <taxon>Metazoa</taxon>
        <taxon>Chordata</taxon>
        <taxon>Craniata</taxon>
        <taxon>Vertebrata</taxon>
        <taxon>Euteleostomi</taxon>
        <taxon>Mammalia</taxon>
        <taxon>Metatheria</taxon>
        <taxon>Diprotodontia</taxon>
        <taxon>Vombatidae</taxon>
        <taxon>Vombatus</taxon>
    </lineage>
</organism>
<evidence type="ECO:0000256" key="17">
    <source>
        <dbReference type="ARBA" id="ARBA00049078"/>
    </source>
</evidence>
<comment type="cofactor">
    <cofactor evidence="2">
        <name>heme b</name>
        <dbReference type="ChEBI" id="CHEBI:60344"/>
    </cofactor>
</comment>
<dbReference type="InterPro" id="IPR018506">
    <property type="entry name" value="Cyt_B5_heme-BS"/>
</dbReference>
<comment type="subunit">
    <text evidence="6">Homodimer.</text>
</comment>
<dbReference type="GO" id="GO:0020037">
    <property type="term" value="F:heme binding"/>
    <property type="evidence" value="ECO:0007669"/>
    <property type="project" value="InterPro"/>
</dbReference>
<dbReference type="Pfam" id="PF00173">
    <property type="entry name" value="Cyt-b5"/>
    <property type="match status" value="1"/>
</dbReference>
<evidence type="ECO:0000256" key="10">
    <source>
        <dbReference type="ARBA" id="ARBA00022617"/>
    </source>
</evidence>
<reference evidence="20" key="3">
    <citation type="submission" date="2025-09" db="UniProtKB">
        <authorList>
            <consortium name="Ensembl"/>
        </authorList>
    </citation>
    <scope>IDENTIFICATION</scope>
</reference>
<evidence type="ECO:0000256" key="11">
    <source>
        <dbReference type="ARBA" id="ARBA00022723"/>
    </source>
</evidence>
<dbReference type="Ensembl" id="ENSVURT00010035323.1">
    <property type="protein sequence ID" value="ENSVURP00010031026.1"/>
    <property type="gene ID" value="ENSVURG00010023726.1"/>
</dbReference>
<evidence type="ECO:0000256" key="8">
    <source>
        <dbReference type="ARBA" id="ARBA00022505"/>
    </source>
</evidence>
<dbReference type="Gene3D" id="3.10.120.10">
    <property type="entry name" value="Cytochrome b5-like heme/steroid binding domain"/>
    <property type="match status" value="1"/>
</dbReference>
<dbReference type="OMA" id="TWHVAEL"/>
<dbReference type="PROSITE" id="PS00191">
    <property type="entry name" value="CYTOCHROME_B5_1"/>
    <property type="match status" value="1"/>
</dbReference>
<evidence type="ECO:0000256" key="14">
    <source>
        <dbReference type="ARBA" id="ARBA00023004"/>
    </source>
</evidence>
<dbReference type="GO" id="GO:0006790">
    <property type="term" value="P:sulfur compound metabolic process"/>
    <property type="evidence" value="ECO:0007669"/>
    <property type="project" value="UniProtKB-UniPathway"/>
</dbReference>
<evidence type="ECO:0000256" key="4">
    <source>
        <dbReference type="ARBA" id="ARBA00004678"/>
    </source>
</evidence>
<dbReference type="GO" id="GO:0043546">
    <property type="term" value="F:molybdopterin cofactor binding"/>
    <property type="evidence" value="ECO:0007669"/>
    <property type="project" value="TreeGrafter"/>
</dbReference>
<dbReference type="PROSITE" id="PS50255">
    <property type="entry name" value="CYTOCHROME_B5_2"/>
    <property type="match status" value="1"/>
</dbReference>
<dbReference type="Pfam" id="PF03404">
    <property type="entry name" value="Mo-co_dimer"/>
    <property type="match status" value="1"/>
</dbReference>
<dbReference type="Gene3D" id="2.60.40.650">
    <property type="match status" value="1"/>
</dbReference>
<gene>
    <name evidence="20" type="primary">SUOX</name>
</gene>
<dbReference type="STRING" id="29139.ENSVURP00010031026"/>
<dbReference type="CDD" id="cd02111">
    <property type="entry name" value="eukary_SO_Moco"/>
    <property type="match status" value="1"/>
</dbReference>
<dbReference type="UniPathway" id="UPA00096"/>
<comment type="subcellular location">
    <subcellularLocation>
        <location evidence="3">Mitochondrion intermembrane space</location>
    </subcellularLocation>
</comment>
<evidence type="ECO:0000256" key="2">
    <source>
        <dbReference type="ARBA" id="ARBA00001970"/>
    </source>
</evidence>
<dbReference type="GeneTree" id="ENSGT00390000003749"/>
<evidence type="ECO:0000256" key="9">
    <source>
        <dbReference type="ARBA" id="ARBA00022553"/>
    </source>
</evidence>
<dbReference type="FunFam" id="3.10.120.10:FF:000007">
    <property type="entry name" value="Sulfite oxidase, mitochondrial"/>
    <property type="match status" value="1"/>
</dbReference>
<keyword evidence="21" id="KW-1185">Reference proteome</keyword>
<dbReference type="AlphaFoldDB" id="A0A4X2M9K5"/>
<dbReference type="InterPro" id="IPR005066">
    <property type="entry name" value="MoCF_OxRdtse_dimer"/>
</dbReference>
<dbReference type="PANTHER" id="PTHR19372">
    <property type="entry name" value="SULFITE REDUCTASE"/>
    <property type="match status" value="1"/>
</dbReference>
<dbReference type="Proteomes" id="UP000314987">
    <property type="component" value="Unassembled WGS sequence"/>
</dbReference>
<dbReference type="SUPFAM" id="SSF56524">
    <property type="entry name" value="Oxidoreductase molybdopterin-binding domain"/>
    <property type="match status" value="1"/>
</dbReference>
<dbReference type="Gene3D" id="3.90.420.10">
    <property type="entry name" value="Oxidoreductase, molybdopterin-binding domain"/>
    <property type="match status" value="1"/>
</dbReference>
<proteinExistence type="predicted"/>
<comment type="pathway">
    <text evidence="5">Energy metabolism; sulfur metabolism.</text>
</comment>
<evidence type="ECO:0000256" key="6">
    <source>
        <dbReference type="ARBA" id="ARBA00011738"/>
    </source>
</evidence>
<keyword evidence="12" id="KW-0809">Transit peptide</keyword>